<evidence type="ECO:0000313" key="1">
    <source>
        <dbReference type="EMBL" id="KDO41988.1"/>
    </source>
</evidence>
<accession>A0A067DGJ3</accession>
<protein>
    <submittedName>
        <fullName evidence="1">Uncharacterized protein</fullName>
    </submittedName>
</protein>
<evidence type="ECO:0000313" key="2">
    <source>
        <dbReference type="Proteomes" id="UP000027120"/>
    </source>
</evidence>
<proteinExistence type="predicted"/>
<gene>
    <name evidence="1" type="ORF">CISIN_1g0010391mg</name>
</gene>
<dbReference type="AlphaFoldDB" id="A0A067DGJ3"/>
<sequence length="30" mass="3415">RCIASDLERKRICSGGRNGLLRLWEATINI</sequence>
<dbReference type="STRING" id="2711.A0A067DGJ3"/>
<reference evidence="1 2" key="1">
    <citation type="submission" date="2014-04" db="EMBL/GenBank/DDBJ databases">
        <authorList>
            <consortium name="International Citrus Genome Consortium"/>
            <person name="Gmitter F."/>
            <person name="Chen C."/>
            <person name="Farmerie W."/>
            <person name="Harkins T."/>
            <person name="Desany B."/>
            <person name="Mohiuddin M."/>
            <person name="Kodira C."/>
            <person name="Borodovsky M."/>
            <person name="Lomsadze A."/>
            <person name="Burns P."/>
            <person name="Jenkins J."/>
            <person name="Prochnik S."/>
            <person name="Shu S."/>
            <person name="Chapman J."/>
            <person name="Pitluck S."/>
            <person name="Schmutz J."/>
            <person name="Rokhsar D."/>
        </authorList>
    </citation>
    <scope>NUCLEOTIDE SEQUENCE</scope>
</reference>
<feature type="non-terminal residue" evidence="1">
    <location>
        <position position="1"/>
    </location>
</feature>
<dbReference type="InterPro" id="IPR019775">
    <property type="entry name" value="WD40_repeat_CS"/>
</dbReference>
<name>A0A067DGJ3_CITSI</name>
<keyword evidence="2" id="KW-1185">Reference proteome</keyword>
<dbReference type="Proteomes" id="UP000027120">
    <property type="component" value="Unassembled WGS sequence"/>
</dbReference>
<dbReference type="PROSITE" id="PS00678">
    <property type="entry name" value="WD_REPEATS_1"/>
    <property type="match status" value="1"/>
</dbReference>
<dbReference type="EMBL" id="KK785535">
    <property type="protein sequence ID" value="KDO41987.1"/>
    <property type="molecule type" value="Genomic_DNA"/>
</dbReference>
<dbReference type="EMBL" id="KK785535">
    <property type="protein sequence ID" value="KDO41988.1"/>
    <property type="molecule type" value="Genomic_DNA"/>
</dbReference>
<organism evidence="1 2">
    <name type="scientific">Citrus sinensis</name>
    <name type="common">Sweet orange</name>
    <name type="synonym">Citrus aurantium var. sinensis</name>
    <dbReference type="NCBI Taxonomy" id="2711"/>
    <lineage>
        <taxon>Eukaryota</taxon>
        <taxon>Viridiplantae</taxon>
        <taxon>Streptophyta</taxon>
        <taxon>Embryophyta</taxon>
        <taxon>Tracheophyta</taxon>
        <taxon>Spermatophyta</taxon>
        <taxon>Magnoliopsida</taxon>
        <taxon>eudicotyledons</taxon>
        <taxon>Gunneridae</taxon>
        <taxon>Pentapetalae</taxon>
        <taxon>rosids</taxon>
        <taxon>malvids</taxon>
        <taxon>Sapindales</taxon>
        <taxon>Rutaceae</taxon>
        <taxon>Aurantioideae</taxon>
        <taxon>Citrus</taxon>
    </lineage>
</organism>